<proteinExistence type="predicted"/>
<dbReference type="Proteomes" id="UP000198889">
    <property type="component" value="Unassembled WGS sequence"/>
</dbReference>
<gene>
    <name evidence="1" type="ORF">SAMN05660859_0067</name>
</gene>
<dbReference type="AlphaFoldDB" id="A0A1G4US37"/>
<dbReference type="STRING" id="177413.SAMN05660859_0067"/>
<dbReference type="RefSeq" id="WP_091444128.1">
    <property type="nucleotide sequence ID" value="NZ_FMTP01000010.1"/>
</dbReference>
<protein>
    <submittedName>
        <fullName evidence="1">Uncharacterized protein</fullName>
    </submittedName>
</protein>
<name>A0A1G4US37_9HYPH</name>
<dbReference type="InterPro" id="IPR036388">
    <property type="entry name" value="WH-like_DNA-bd_sf"/>
</dbReference>
<evidence type="ECO:0000313" key="1">
    <source>
        <dbReference type="EMBL" id="SCW95619.1"/>
    </source>
</evidence>
<keyword evidence="2" id="KW-1185">Reference proteome</keyword>
<sequence>MIKTRKQREIMSLILAGVARCKLYTAEEINQKVSFACSEGATRVSLRFLVAHGILVKKRVGRNVIYSPTPQAYVDFYVLPEHA</sequence>
<reference evidence="2" key="1">
    <citation type="submission" date="2016-10" db="EMBL/GenBank/DDBJ databases">
        <authorList>
            <person name="Varghese N."/>
            <person name="Submissions S."/>
        </authorList>
    </citation>
    <scope>NUCLEOTIDE SEQUENCE [LARGE SCALE GENOMIC DNA]</scope>
    <source>
        <strain evidence="2">CGMCC 1.1761</strain>
    </source>
</reference>
<dbReference type="EMBL" id="FMTP01000010">
    <property type="protein sequence ID" value="SCW95619.1"/>
    <property type="molecule type" value="Genomic_DNA"/>
</dbReference>
<organism evidence="1 2">
    <name type="scientific">Ancylobacter rudongensis</name>
    <dbReference type="NCBI Taxonomy" id="177413"/>
    <lineage>
        <taxon>Bacteria</taxon>
        <taxon>Pseudomonadati</taxon>
        <taxon>Pseudomonadota</taxon>
        <taxon>Alphaproteobacteria</taxon>
        <taxon>Hyphomicrobiales</taxon>
        <taxon>Xanthobacteraceae</taxon>
        <taxon>Ancylobacter</taxon>
    </lineage>
</organism>
<dbReference type="Gene3D" id="1.10.10.10">
    <property type="entry name" value="Winged helix-like DNA-binding domain superfamily/Winged helix DNA-binding domain"/>
    <property type="match status" value="1"/>
</dbReference>
<accession>A0A1G4US37</accession>
<evidence type="ECO:0000313" key="2">
    <source>
        <dbReference type="Proteomes" id="UP000198889"/>
    </source>
</evidence>